<keyword evidence="3" id="KW-1185">Reference proteome</keyword>
<evidence type="ECO:0000313" key="2">
    <source>
        <dbReference type="EMBL" id="OEE78530.1"/>
    </source>
</evidence>
<keyword evidence="1" id="KW-0732">Signal</keyword>
<organism evidence="2 3">
    <name type="scientific">Vibrio genomosp. F6 str. FF-238</name>
    <dbReference type="NCBI Taxonomy" id="1191298"/>
    <lineage>
        <taxon>Bacteria</taxon>
        <taxon>Pseudomonadati</taxon>
        <taxon>Pseudomonadota</taxon>
        <taxon>Gammaproteobacteria</taxon>
        <taxon>Vibrionales</taxon>
        <taxon>Vibrionaceae</taxon>
        <taxon>Vibrio</taxon>
    </lineage>
</organism>
<dbReference type="RefSeq" id="WP_017053434.1">
    <property type="nucleotide sequence ID" value="NZ_AJYW02000045.1"/>
</dbReference>
<sequence length="167" mass="19581">MKFVSFLAVIFVGLSSQVHSATFDKEDVNWQRIQNKPFTLRCAAYYPDQKIVGSRTWEFYLKNYAENGRMVQRVILARHSAMDEAISTPIDKTREYYTDLSESRHSSLNEFSRGFKLSRVYEGKDFTGHEALYLTFDIFNRSMILNSFKIINGKIKRNDPLYFPNCM</sequence>
<dbReference type="Proteomes" id="UP000094165">
    <property type="component" value="Unassembled WGS sequence"/>
</dbReference>
<dbReference type="EMBL" id="AJYW02000045">
    <property type="protein sequence ID" value="OEE78530.1"/>
    <property type="molecule type" value="Genomic_DNA"/>
</dbReference>
<evidence type="ECO:0000256" key="1">
    <source>
        <dbReference type="SAM" id="SignalP"/>
    </source>
</evidence>
<comment type="caution">
    <text evidence="2">The sequence shown here is derived from an EMBL/GenBank/DDBJ whole genome shotgun (WGS) entry which is preliminary data.</text>
</comment>
<feature type="chain" id="PRO_5009173510" description="Secreted protein" evidence="1">
    <location>
        <begin position="21"/>
        <end position="167"/>
    </location>
</feature>
<gene>
    <name evidence="2" type="ORF">A130_03100</name>
</gene>
<protein>
    <recommendedName>
        <fullName evidence="4">Secreted protein</fullName>
    </recommendedName>
</protein>
<evidence type="ECO:0008006" key="4">
    <source>
        <dbReference type="Google" id="ProtNLM"/>
    </source>
</evidence>
<accession>A0A1E5D4P9</accession>
<reference evidence="2 3" key="1">
    <citation type="journal article" date="2012" name="Science">
        <title>Ecological populations of bacteria act as socially cohesive units of antibiotic production and resistance.</title>
        <authorList>
            <person name="Cordero O.X."/>
            <person name="Wildschutte H."/>
            <person name="Kirkup B."/>
            <person name="Proehl S."/>
            <person name="Ngo L."/>
            <person name="Hussain F."/>
            <person name="Le Roux F."/>
            <person name="Mincer T."/>
            <person name="Polz M.F."/>
        </authorList>
    </citation>
    <scope>NUCLEOTIDE SEQUENCE [LARGE SCALE GENOMIC DNA]</scope>
    <source>
        <strain evidence="2 3">FF-238</strain>
    </source>
</reference>
<proteinExistence type="predicted"/>
<feature type="signal peptide" evidence="1">
    <location>
        <begin position="1"/>
        <end position="20"/>
    </location>
</feature>
<dbReference type="AlphaFoldDB" id="A0A1E5D4P9"/>
<evidence type="ECO:0000313" key="3">
    <source>
        <dbReference type="Proteomes" id="UP000094165"/>
    </source>
</evidence>
<name>A0A1E5D4P9_9VIBR</name>